<dbReference type="EMBL" id="KV784353">
    <property type="protein sequence ID" value="OEU22118.1"/>
    <property type="molecule type" value="Genomic_DNA"/>
</dbReference>
<accession>A0A1E7FVC8</accession>
<proteinExistence type="predicted"/>
<name>A0A1E7FVC8_9STRA</name>
<dbReference type="OrthoDB" id="53411at2759"/>
<keyword evidence="2" id="KW-1185">Reference proteome</keyword>
<dbReference type="AlphaFoldDB" id="A0A1E7FVC8"/>
<dbReference type="InParanoid" id="A0A1E7FVC8"/>
<dbReference type="Proteomes" id="UP000095751">
    <property type="component" value="Unassembled WGS sequence"/>
</dbReference>
<evidence type="ECO:0000313" key="2">
    <source>
        <dbReference type="Proteomes" id="UP000095751"/>
    </source>
</evidence>
<gene>
    <name evidence="1" type="ORF">FRACYDRAFT_267164</name>
</gene>
<evidence type="ECO:0000313" key="1">
    <source>
        <dbReference type="EMBL" id="OEU22118.1"/>
    </source>
</evidence>
<sequence length="190" mass="22225">MSTTVNTCSGTVSFHPEVLVYRTLHRRDCSAIEMRKTYHTMEELKQMKRSCRQLAKEEIDQAYLRGLEGRTPSGLLKKRTIKKNARQAVFLEQFRQMELGINDPIRIADAYFEVTELSQVTAEMFGWHDEKEARDLNKNLTIMTGNDGERRRSIILSRNNSLSRRSMMNLLAYSSRKILIWERSVKMIEC</sequence>
<organism evidence="1 2">
    <name type="scientific">Fragilariopsis cylindrus CCMP1102</name>
    <dbReference type="NCBI Taxonomy" id="635003"/>
    <lineage>
        <taxon>Eukaryota</taxon>
        <taxon>Sar</taxon>
        <taxon>Stramenopiles</taxon>
        <taxon>Ochrophyta</taxon>
        <taxon>Bacillariophyta</taxon>
        <taxon>Bacillariophyceae</taxon>
        <taxon>Bacillariophycidae</taxon>
        <taxon>Bacillariales</taxon>
        <taxon>Bacillariaceae</taxon>
        <taxon>Fragilariopsis</taxon>
    </lineage>
</organism>
<dbReference type="KEGG" id="fcy:FRACYDRAFT_267164"/>
<reference evidence="1 2" key="1">
    <citation type="submission" date="2016-09" db="EMBL/GenBank/DDBJ databases">
        <title>Extensive genetic diversity and differential bi-allelic expression allows diatom success in the polar Southern Ocean.</title>
        <authorList>
            <consortium name="DOE Joint Genome Institute"/>
            <person name="Mock T."/>
            <person name="Otillar R.P."/>
            <person name="Strauss J."/>
            <person name="Dupont C."/>
            <person name="Frickenhaus S."/>
            <person name="Maumus F."/>
            <person name="Mcmullan M."/>
            <person name="Sanges R."/>
            <person name="Schmutz J."/>
            <person name="Toseland A."/>
            <person name="Valas R."/>
            <person name="Veluchamy A."/>
            <person name="Ward B.J."/>
            <person name="Allen A."/>
            <person name="Barry K."/>
            <person name="Falciatore A."/>
            <person name="Ferrante M."/>
            <person name="Fortunato A.E."/>
            <person name="Gloeckner G."/>
            <person name="Gruber A."/>
            <person name="Hipkin R."/>
            <person name="Janech M."/>
            <person name="Kroth P."/>
            <person name="Leese F."/>
            <person name="Lindquist E."/>
            <person name="Lyon B.R."/>
            <person name="Martin J."/>
            <person name="Mayer C."/>
            <person name="Parker M."/>
            <person name="Quesneville H."/>
            <person name="Raymond J."/>
            <person name="Uhlig C."/>
            <person name="Valentin K.U."/>
            <person name="Worden A.Z."/>
            <person name="Armbrust E.V."/>
            <person name="Bowler C."/>
            <person name="Green B."/>
            <person name="Moulton V."/>
            <person name="Van Oosterhout C."/>
            <person name="Grigoriev I."/>
        </authorList>
    </citation>
    <scope>NUCLEOTIDE SEQUENCE [LARGE SCALE GENOMIC DNA]</scope>
    <source>
        <strain evidence="1 2">CCMP1102</strain>
    </source>
</reference>
<protein>
    <submittedName>
        <fullName evidence="1">Uncharacterized protein</fullName>
    </submittedName>
</protein>